<gene>
    <name evidence="9" type="ORF">BW34_02093</name>
</gene>
<sequence length="120" mass="13746">MPFVISLLVLAGMIFALIDIITRDQSLVKHMPKTVWLFVVILLPFLGTVLWFAIGREYPQREVRRAPQFAPWASEPPAAPTRTPDARSTEQQLADLEREIAEERLRAELARRRRELGDPA</sequence>
<evidence type="ECO:0000256" key="7">
    <source>
        <dbReference type="SAM" id="Phobius"/>
    </source>
</evidence>
<dbReference type="RefSeq" id="WP_036312157.1">
    <property type="nucleotide sequence ID" value="NZ_CP031421.1"/>
</dbReference>
<dbReference type="EMBL" id="JFYO01000006">
    <property type="protein sequence ID" value="EZP26891.1"/>
    <property type="molecule type" value="Genomic_DNA"/>
</dbReference>
<feature type="region of interest" description="Disordered" evidence="6">
    <location>
        <begin position="69"/>
        <end position="92"/>
    </location>
</feature>
<dbReference type="GO" id="GO:0005886">
    <property type="term" value="C:plasma membrane"/>
    <property type="evidence" value="ECO:0007669"/>
    <property type="project" value="UniProtKB-SubCell"/>
</dbReference>
<evidence type="ECO:0000256" key="3">
    <source>
        <dbReference type="ARBA" id="ARBA00022692"/>
    </source>
</evidence>
<keyword evidence="5 7" id="KW-0472">Membrane</keyword>
<dbReference type="Pfam" id="PF13396">
    <property type="entry name" value="PLDc_N"/>
    <property type="match status" value="1"/>
</dbReference>
<feature type="domain" description="Cardiolipin synthase N-terminal" evidence="8">
    <location>
        <begin position="13"/>
        <end position="56"/>
    </location>
</feature>
<comment type="subcellular location">
    <subcellularLocation>
        <location evidence="1">Cell membrane</location>
        <topology evidence="1">Multi-pass membrane protein</topology>
    </subcellularLocation>
</comment>
<protein>
    <submittedName>
        <fullName evidence="9">Membrane protein</fullName>
    </submittedName>
</protein>
<dbReference type="KEGG" id="moo:BWL13_01852"/>
<dbReference type="GeneID" id="91432224"/>
<dbReference type="eggNOG" id="ENOG5033A58">
    <property type="taxonomic scope" value="Bacteria"/>
</dbReference>
<name>A0A031FRS3_9MICO</name>
<comment type="caution">
    <text evidence="9">The sequence shown here is derived from an EMBL/GenBank/DDBJ whole genome shotgun (WGS) entry which is preliminary data.</text>
</comment>
<dbReference type="Proteomes" id="UP000024001">
    <property type="component" value="Unassembled WGS sequence"/>
</dbReference>
<evidence type="ECO:0000256" key="1">
    <source>
        <dbReference type="ARBA" id="ARBA00004651"/>
    </source>
</evidence>
<organism evidence="9 10">
    <name type="scientific">Microbacterium oleivorans</name>
    <dbReference type="NCBI Taxonomy" id="273677"/>
    <lineage>
        <taxon>Bacteria</taxon>
        <taxon>Bacillati</taxon>
        <taxon>Actinomycetota</taxon>
        <taxon>Actinomycetes</taxon>
        <taxon>Micrococcales</taxon>
        <taxon>Microbacteriaceae</taxon>
        <taxon>Microbacterium</taxon>
    </lineage>
</organism>
<evidence type="ECO:0000256" key="6">
    <source>
        <dbReference type="SAM" id="MobiDB-lite"/>
    </source>
</evidence>
<dbReference type="InterPro" id="IPR027379">
    <property type="entry name" value="CLS_N"/>
</dbReference>
<evidence type="ECO:0000259" key="8">
    <source>
        <dbReference type="Pfam" id="PF13396"/>
    </source>
</evidence>
<evidence type="ECO:0000256" key="5">
    <source>
        <dbReference type="ARBA" id="ARBA00023136"/>
    </source>
</evidence>
<keyword evidence="3 7" id="KW-0812">Transmembrane</keyword>
<reference evidence="9 10" key="1">
    <citation type="submission" date="2014-03" db="EMBL/GenBank/DDBJ databases">
        <title>Draft Genome Sequences of 13 Willow Endophytes.</title>
        <authorList>
            <person name="Gan H.Y."/>
            <person name="Gan H.M."/>
            <person name="Savka M.A."/>
            <person name="Hudson A.O."/>
        </authorList>
    </citation>
    <scope>NUCLEOTIDE SEQUENCE [LARGE SCALE GENOMIC DNA]</scope>
    <source>
        <strain evidence="9 10">RIT293</strain>
    </source>
</reference>
<keyword evidence="4 7" id="KW-1133">Transmembrane helix</keyword>
<dbReference type="AlphaFoldDB" id="A0A031FRS3"/>
<evidence type="ECO:0000256" key="4">
    <source>
        <dbReference type="ARBA" id="ARBA00022989"/>
    </source>
</evidence>
<evidence type="ECO:0000256" key="2">
    <source>
        <dbReference type="ARBA" id="ARBA00022475"/>
    </source>
</evidence>
<dbReference type="OrthoDB" id="3298527at2"/>
<evidence type="ECO:0000313" key="10">
    <source>
        <dbReference type="Proteomes" id="UP000024001"/>
    </source>
</evidence>
<accession>A0A031FRS3</accession>
<proteinExistence type="predicted"/>
<keyword evidence="2" id="KW-1003">Cell membrane</keyword>
<keyword evidence="10" id="KW-1185">Reference proteome</keyword>
<evidence type="ECO:0000313" key="9">
    <source>
        <dbReference type="EMBL" id="EZP26891.1"/>
    </source>
</evidence>
<feature type="transmembrane region" description="Helical" evidence="7">
    <location>
        <begin position="35"/>
        <end position="54"/>
    </location>
</feature>
<dbReference type="PATRIC" id="fig|273677.3.peg.2077"/>